<gene>
    <name evidence="2" type="ORF">MSP1401_LOCUS11920</name>
</gene>
<evidence type="ECO:0008006" key="3">
    <source>
        <dbReference type="Google" id="ProtNLM"/>
    </source>
</evidence>
<reference evidence="2" key="1">
    <citation type="submission" date="2021-01" db="EMBL/GenBank/DDBJ databases">
        <authorList>
            <person name="Corre E."/>
            <person name="Pelletier E."/>
            <person name="Niang G."/>
            <person name="Scheremetjew M."/>
            <person name="Finn R."/>
            <person name="Kale V."/>
            <person name="Holt S."/>
            <person name="Cochrane G."/>
            <person name="Meng A."/>
            <person name="Brown T."/>
            <person name="Cohen L."/>
        </authorList>
    </citation>
    <scope>NUCLEOTIDE SEQUENCE</scope>
    <source>
        <strain evidence="2">CCAC1681</strain>
    </source>
</reference>
<dbReference type="Gene3D" id="2.60.120.620">
    <property type="entry name" value="q2cbj1_9rhob like domain"/>
    <property type="match status" value="1"/>
</dbReference>
<name>A0A7S0DEN1_MICPS</name>
<dbReference type="Pfam" id="PF05721">
    <property type="entry name" value="PhyH"/>
    <property type="match status" value="1"/>
</dbReference>
<evidence type="ECO:0000313" key="2">
    <source>
        <dbReference type="EMBL" id="CAD8450920.1"/>
    </source>
</evidence>
<feature type="compositionally biased region" description="Acidic residues" evidence="1">
    <location>
        <begin position="191"/>
        <end position="209"/>
    </location>
</feature>
<feature type="region of interest" description="Disordered" evidence="1">
    <location>
        <begin position="188"/>
        <end position="237"/>
    </location>
</feature>
<evidence type="ECO:0000256" key="1">
    <source>
        <dbReference type="SAM" id="MobiDB-lite"/>
    </source>
</evidence>
<dbReference type="AlphaFoldDB" id="A0A7S0DEN1"/>
<organism evidence="2">
    <name type="scientific">Micromonas pusilla</name>
    <name type="common">Picoplanktonic green alga</name>
    <name type="synonym">Chromulina pusilla</name>
    <dbReference type="NCBI Taxonomy" id="38833"/>
    <lineage>
        <taxon>Eukaryota</taxon>
        <taxon>Viridiplantae</taxon>
        <taxon>Chlorophyta</taxon>
        <taxon>Mamiellophyceae</taxon>
        <taxon>Mamiellales</taxon>
        <taxon>Mamiellaceae</taxon>
        <taxon>Micromonas</taxon>
    </lineage>
</organism>
<sequence>MHARLVTPARALDPEYWRALCPELHVDDEAFTDSVRAMSDVGSGGFAQDVRLRIIEQGFVKIPREKLRWRTTNHRVLASAAMRLMQHGWNPTWLLAYDEAWAVANEISQFVFETTGNKLNHDALLWHVGINDRSPTAFSPHRDRQPDDAHRTFREDGTAMYATAWVPLTDATPQNSCLFFVPAPIDPGYVDGDDDGDDNDGSSEDDERVEDVFSVDEPVVSQKPERKRNRQKETDPLRVALPDKQAFQRVACVPAEAGSAILFTHRVIHWGSAPPPPHPPSFGEPAEPRVCVSFGFADEAYEPAYLRRGDGSRNDARFPRLRERVALVAAQMISYHERFPCDAKTLGVFHALVTTVNPGNDDSRGEPQRKQAAFFLCPEYKRKVLREYVRAVAEIGAARGGKSDGDGDGDGDVSDDDDGDSDAMEDAMDNALDAMLEAQMAGRIDEFDDDFDAIAAEEAADRRKKKKRRR</sequence>
<feature type="region of interest" description="Disordered" evidence="1">
    <location>
        <begin position="398"/>
        <end position="429"/>
    </location>
</feature>
<dbReference type="EMBL" id="HBEN01014293">
    <property type="protein sequence ID" value="CAD8450920.1"/>
    <property type="molecule type" value="Transcribed_RNA"/>
</dbReference>
<dbReference type="InterPro" id="IPR008775">
    <property type="entry name" value="Phytyl_CoA_dOase-like"/>
</dbReference>
<proteinExistence type="predicted"/>
<feature type="compositionally biased region" description="Acidic residues" evidence="1">
    <location>
        <begin position="406"/>
        <end position="428"/>
    </location>
</feature>
<dbReference type="SUPFAM" id="SSF51197">
    <property type="entry name" value="Clavaminate synthase-like"/>
    <property type="match status" value="1"/>
</dbReference>
<accession>A0A7S0DEN1</accession>
<protein>
    <recommendedName>
        <fullName evidence="3">Phytanoyl-CoA dioxygenase</fullName>
    </recommendedName>
</protein>